<sequence>MKKSFKKLSLEKQTVSKLVQARISGGENSYVCTKKFSRDYGEYCRSEACNGDSPM</sequence>
<organism evidence="1 2">
    <name type="scientific">Kordia aestuariivivens</name>
    <dbReference type="NCBI Taxonomy" id="2759037"/>
    <lineage>
        <taxon>Bacteria</taxon>
        <taxon>Pseudomonadati</taxon>
        <taxon>Bacteroidota</taxon>
        <taxon>Flavobacteriia</taxon>
        <taxon>Flavobacteriales</taxon>
        <taxon>Flavobacteriaceae</taxon>
        <taxon>Kordia</taxon>
    </lineage>
</organism>
<proteinExistence type="predicted"/>
<keyword evidence="2" id="KW-1185">Reference proteome</keyword>
<dbReference type="RefSeq" id="WP_187564127.1">
    <property type="nucleotide sequence ID" value="NZ_JACGWS010000016.1"/>
</dbReference>
<reference evidence="1 2" key="1">
    <citation type="submission" date="2020-07" db="EMBL/GenBank/DDBJ databases">
        <title>Description of Kordia aestuariivivens sp. nov., isolated from a tidal flat.</title>
        <authorList>
            <person name="Park S."/>
            <person name="Yoon J.-H."/>
        </authorList>
    </citation>
    <scope>NUCLEOTIDE SEQUENCE [LARGE SCALE GENOMIC DNA]</scope>
    <source>
        <strain evidence="1 2">YSTF-M3</strain>
    </source>
</reference>
<evidence type="ECO:0000313" key="2">
    <source>
        <dbReference type="Proteomes" id="UP000619238"/>
    </source>
</evidence>
<gene>
    <name evidence="1" type="ORF">H2O64_20585</name>
</gene>
<evidence type="ECO:0000313" key="1">
    <source>
        <dbReference type="EMBL" id="MBC8757082.1"/>
    </source>
</evidence>
<protein>
    <recommendedName>
        <fullName evidence="3">Bacteriocin</fullName>
    </recommendedName>
</protein>
<name>A0ABR7QET9_9FLAO</name>
<comment type="caution">
    <text evidence="1">The sequence shown here is derived from an EMBL/GenBank/DDBJ whole genome shotgun (WGS) entry which is preliminary data.</text>
</comment>
<evidence type="ECO:0008006" key="3">
    <source>
        <dbReference type="Google" id="ProtNLM"/>
    </source>
</evidence>
<dbReference type="EMBL" id="JACGWS010000016">
    <property type="protein sequence ID" value="MBC8757082.1"/>
    <property type="molecule type" value="Genomic_DNA"/>
</dbReference>
<accession>A0ABR7QET9</accession>
<dbReference type="Proteomes" id="UP000619238">
    <property type="component" value="Unassembled WGS sequence"/>
</dbReference>